<dbReference type="FunFam" id="3.30.420.40:FF:000004">
    <property type="entry name" value="Molecular chaperone DnaK"/>
    <property type="match status" value="1"/>
</dbReference>
<dbReference type="Proteomes" id="UP000279271">
    <property type="component" value="Unassembled WGS sequence"/>
</dbReference>
<dbReference type="PROSITE" id="PS00297">
    <property type="entry name" value="HSP70_1"/>
    <property type="match status" value="1"/>
</dbReference>
<proteinExistence type="predicted"/>
<dbReference type="PROSITE" id="PS51782">
    <property type="entry name" value="LYSM"/>
    <property type="match status" value="1"/>
</dbReference>
<evidence type="ECO:0000256" key="4">
    <source>
        <dbReference type="SAM" id="Coils"/>
    </source>
</evidence>
<dbReference type="FunFam" id="1.20.1270.10:FF:000001">
    <property type="entry name" value="Molecular chaperone DnaK"/>
    <property type="match status" value="1"/>
</dbReference>
<dbReference type="Gene3D" id="2.60.34.10">
    <property type="entry name" value="Substrate Binding Domain Of DNAk, Chain A, domain 1"/>
    <property type="match status" value="1"/>
</dbReference>
<dbReference type="Gene3D" id="3.10.350.10">
    <property type="entry name" value="LysM domain"/>
    <property type="match status" value="1"/>
</dbReference>
<dbReference type="Gene3D" id="3.30.420.40">
    <property type="match status" value="3"/>
</dbReference>
<reference evidence="8" key="1">
    <citation type="journal article" date="2018" name="Algal Res.">
        <title>Characterization of plant carbon substrate utilization by Auxenochlorella protothecoides.</title>
        <authorList>
            <person name="Vogler B.W."/>
            <person name="Starkenburg S.R."/>
            <person name="Sudasinghe N."/>
            <person name="Schambach J.Y."/>
            <person name="Rollin J.A."/>
            <person name="Pattathil S."/>
            <person name="Barry A.N."/>
        </authorList>
    </citation>
    <scope>NUCLEOTIDE SEQUENCE [LARGE SCALE GENOMIC DNA]</scope>
    <source>
        <strain evidence="8">UTEX 25</strain>
    </source>
</reference>
<feature type="coiled-coil region" evidence="4">
    <location>
        <begin position="757"/>
        <end position="784"/>
    </location>
</feature>
<dbReference type="InterPro" id="IPR029047">
    <property type="entry name" value="HSP70_peptide-bd_sf"/>
</dbReference>
<feature type="region of interest" description="Disordered" evidence="5">
    <location>
        <begin position="360"/>
        <end position="548"/>
    </location>
</feature>
<dbReference type="GO" id="GO:0005930">
    <property type="term" value="C:axoneme"/>
    <property type="evidence" value="ECO:0007669"/>
    <property type="project" value="UniProtKB-SubCell"/>
</dbReference>
<dbReference type="SUPFAM" id="SSF100920">
    <property type="entry name" value="Heat shock protein 70kD (HSP70), peptide-binding domain"/>
    <property type="match status" value="1"/>
</dbReference>
<dbReference type="CDD" id="cd00118">
    <property type="entry name" value="LysM"/>
    <property type="match status" value="1"/>
</dbReference>
<organism evidence="7 8">
    <name type="scientific">Auxenochlorella protothecoides</name>
    <name type="common">Green microalga</name>
    <name type="synonym">Chlorella protothecoides</name>
    <dbReference type="NCBI Taxonomy" id="3075"/>
    <lineage>
        <taxon>Eukaryota</taxon>
        <taxon>Viridiplantae</taxon>
        <taxon>Chlorophyta</taxon>
        <taxon>core chlorophytes</taxon>
        <taxon>Trebouxiophyceae</taxon>
        <taxon>Chlorellales</taxon>
        <taxon>Chlorellaceae</taxon>
        <taxon>Auxenochlorella</taxon>
    </lineage>
</organism>
<dbReference type="InterPro" id="IPR029048">
    <property type="entry name" value="HSP70_C_sf"/>
</dbReference>
<dbReference type="CDD" id="cd10234">
    <property type="entry name" value="ASKHA_NBD_HSP70_DnaK-like"/>
    <property type="match status" value="1"/>
</dbReference>
<dbReference type="InterPro" id="IPR043129">
    <property type="entry name" value="ATPase_NBD"/>
</dbReference>
<keyword evidence="3" id="KW-0067">ATP-binding</keyword>
<dbReference type="InterPro" id="IPR036779">
    <property type="entry name" value="LysM_dom_sf"/>
</dbReference>
<evidence type="ECO:0000256" key="1">
    <source>
        <dbReference type="ARBA" id="ARBA00004430"/>
    </source>
</evidence>
<dbReference type="Gene3D" id="3.80.10.10">
    <property type="entry name" value="Ribonuclease Inhibitor"/>
    <property type="match status" value="1"/>
</dbReference>
<dbReference type="PRINTS" id="PR00301">
    <property type="entry name" value="HEATSHOCK70"/>
</dbReference>
<evidence type="ECO:0000256" key="3">
    <source>
        <dbReference type="ARBA" id="ARBA00022840"/>
    </source>
</evidence>
<keyword evidence="2" id="KW-0547">Nucleotide-binding</keyword>
<dbReference type="InterPro" id="IPR018181">
    <property type="entry name" value="Heat_shock_70_CS"/>
</dbReference>
<feature type="compositionally biased region" description="Gly residues" evidence="5">
    <location>
        <begin position="453"/>
        <end position="462"/>
    </location>
</feature>
<feature type="compositionally biased region" description="Basic and acidic residues" evidence="5">
    <location>
        <begin position="380"/>
        <end position="392"/>
    </location>
</feature>
<dbReference type="Gene3D" id="1.20.1270.10">
    <property type="match status" value="1"/>
</dbReference>
<feature type="compositionally biased region" description="Basic and acidic residues" evidence="5">
    <location>
        <begin position="496"/>
        <end position="505"/>
    </location>
</feature>
<dbReference type="InterPro" id="IPR032675">
    <property type="entry name" value="LRR_dom_sf"/>
</dbReference>
<dbReference type="FunFam" id="3.90.640.10:FF:000003">
    <property type="entry name" value="Molecular chaperone DnaK"/>
    <property type="match status" value="1"/>
</dbReference>
<dbReference type="GO" id="GO:0140662">
    <property type="term" value="F:ATP-dependent protein folding chaperone"/>
    <property type="evidence" value="ECO:0007669"/>
    <property type="project" value="InterPro"/>
</dbReference>
<evidence type="ECO:0000313" key="8">
    <source>
        <dbReference type="Proteomes" id="UP000279271"/>
    </source>
</evidence>
<dbReference type="Pfam" id="PF00012">
    <property type="entry name" value="HSP70"/>
    <property type="match status" value="2"/>
</dbReference>
<gene>
    <name evidence="7" type="ORF">APUTEX25_000042</name>
</gene>
<evidence type="ECO:0000259" key="6">
    <source>
        <dbReference type="PROSITE" id="PS51782"/>
    </source>
</evidence>
<protein>
    <recommendedName>
        <fullName evidence="6">LysM domain-containing protein</fullName>
    </recommendedName>
</protein>
<dbReference type="GO" id="GO:0005524">
    <property type="term" value="F:ATP binding"/>
    <property type="evidence" value="ECO:0007669"/>
    <property type="project" value="UniProtKB-KW"/>
</dbReference>
<dbReference type="FunFam" id="2.60.34.10:FF:000014">
    <property type="entry name" value="Chaperone protein DnaK HSP70"/>
    <property type="match status" value="1"/>
</dbReference>
<dbReference type="GO" id="GO:0009408">
    <property type="term" value="P:response to heat"/>
    <property type="evidence" value="ECO:0007669"/>
    <property type="project" value="UniProtKB-ARBA"/>
</dbReference>
<dbReference type="PANTHER" id="PTHR19375">
    <property type="entry name" value="HEAT SHOCK PROTEIN 70KDA"/>
    <property type="match status" value="1"/>
</dbReference>
<dbReference type="SUPFAM" id="SSF52047">
    <property type="entry name" value="RNI-like"/>
    <property type="match status" value="1"/>
</dbReference>
<feature type="domain" description="LysM" evidence="6">
    <location>
        <begin position="247"/>
        <end position="291"/>
    </location>
</feature>
<sequence length="1154" mass="121946">MLSVEDRRSVRLVCKAWSTAARETLTELCPDSYARPSRITRARYPSLESVDLTMLRGWGRAGEEYWLDLKHLTLGHSNGMRAQVLRQICRMPNLQSLHLSRKQLLPGSHAELANLPQSLRALSLTWVNGTSPQSSGDLTSLELGALWHGMLEAVAAVLSLPQLERLELRGCAGLDGGALRGLAGMPALRALRLSSCGQLDAAALAALGSAPALRDLALVNCRLEGMGGLAPLRGLRRLDLGGSTCAEEAGVTKLDTLAGVAIRYNASVADIKRCNGLLSDSAMYARETLLIPTQRLPLGQEYSTWAGMIVTHYGTLGTSPEPPSSHVAQLHLIRSSQGAAGSMGRAYHSTSTSILGSDDDDDMCHLLMPASRGAGSSRRGPQEVELTERMDDGGFDADGGDEQLRRRRGGEGNSGEAGSSLSPAPSDGGHIPGSRAGRATPPPLRPPRQRLPGGEGGRGRGLGALRAWASSQFLPGRPRTDKCILCTPGRPLPGEKTTRRGRQGEAARVLGGAPCHCGHRDRPSASSSSTKGRSMTVHAGPGARRGRSMQSATMSTAMGTGFLGSKGLRGGRASISGAPLQSRQAFRPAVVGIDLGTTNSAVAAMEGGKPTIITNAEGGRTTPSVVAFTKAGDRLVGQIAKRQAVVNPENTFFSVKRFIGRKMAEVGEECKQVPYRVVSDGSSNVKIASPNAKKEFAPEEISAIVLRKLADDASAFLGGAVSQAVITVPAYFNDSQRQATKDAGRIGGLEAQEGIDLRKDRQALQRLTEAAEKAKIELSATSTTSVSLPFITATADGPKHIDASLSRSKFEQLASDLLERCRLPLEAALRDAKLSYSDLDEVILVGGSTRIPAVVGLVERLAQKKPNVTVNPDEVVALGAAVQGGVLAGEVSDIVLLDVTPLSLGLETLGGVATKVIPRNTTLPTSKTETFSTAADSQSSVEINVLQGEREFARDNKSLGNFRLDGIPPAPRGVPQIEVRFDIDANGILSVTASDKGTGKSQDIKITGASTLPGEEVDRMVKDAEKFAEEDRKRRELVDLKNQADSIVYQTEKQLAEFGDKAPADVKAKLEERVEAVKKAAPGEDAAAIKAAIEDLQKEAMALGQADEGLSAALDAAPRVLCQVCEGEVLLDEALSATNLGRLEPFNPCRPAAE</sequence>
<comment type="caution">
    <text evidence="7">The sequence shown here is derived from an EMBL/GenBank/DDBJ whole genome shotgun (WGS) entry which is preliminary data.</text>
</comment>
<evidence type="ECO:0000313" key="7">
    <source>
        <dbReference type="EMBL" id="RMZ52463.1"/>
    </source>
</evidence>
<feature type="compositionally biased region" description="Polar residues" evidence="5">
    <location>
        <begin position="524"/>
        <end position="533"/>
    </location>
</feature>
<dbReference type="SUPFAM" id="SSF53067">
    <property type="entry name" value="Actin-like ATPase domain"/>
    <property type="match status" value="2"/>
</dbReference>
<dbReference type="InterPro" id="IPR018392">
    <property type="entry name" value="LysM"/>
</dbReference>
<evidence type="ECO:0000256" key="5">
    <source>
        <dbReference type="SAM" id="MobiDB-lite"/>
    </source>
</evidence>
<dbReference type="InterPro" id="IPR013126">
    <property type="entry name" value="Hsp_70_fam"/>
</dbReference>
<name>A0A3M7KPI8_AUXPR</name>
<dbReference type="EMBL" id="QOKY01000205">
    <property type="protein sequence ID" value="RMZ52463.1"/>
    <property type="molecule type" value="Genomic_DNA"/>
</dbReference>
<accession>A0A3M7KPI8</accession>
<dbReference type="Gene3D" id="3.90.640.10">
    <property type="entry name" value="Actin, Chain A, domain 4"/>
    <property type="match status" value="1"/>
</dbReference>
<dbReference type="AlphaFoldDB" id="A0A3M7KPI8"/>
<evidence type="ECO:0000256" key="2">
    <source>
        <dbReference type="ARBA" id="ARBA00022741"/>
    </source>
</evidence>
<comment type="subcellular location">
    <subcellularLocation>
        <location evidence="1">Cytoplasm</location>
        <location evidence="1">Cytoskeleton</location>
        <location evidence="1">Cilium axoneme</location>
    </subcellularLocation>
</comment>
<keyword evidence="4" id="KW-0175">Coiled coil</keyword>